<dbReference type="AlphaFoldDB" id="A0A1B7YW59"/>
<reference evidence="2" key="1">
    <citation type="journal article" date="2017" name="BMC Genomics">
        <title>Gapless genome assembly of Colletotrichum higginsianum reveals chromosome structure and association of transposable elements with secondary metabolite gene clusters.</title>
        <authorList>
            <person name="Dallery J.-F."/>
            <person name="Lapalu N."/>
            <person name="Zampounis A."/>
            <person name="Pigne S."/>
            <person name="Luyten I."/>
            <person name="Amselem J."/>
            <person name="Wittenberg A.H.J."/>
            <person name="Zhou S."/>
            <person name="de Queiroz M.V."/>
            <person name="Robin G.P."/>
            <person name="Auger A."/>
            <person name="Hainaut M."/>
            <person name="Henrissat B."/>
            <person name="Kim K.-T."/>
            <person name="Lee Y.-H."/>
            <person name="Lespinet O."/>
            <person name="Schwartz D.C."/>
            <person name="Thon M.R."/>
            <person name="O'Connell R.J."/>
        </authorList>
    </citation>
    <scope>NUCLEOTIDE SEQUENCE [LARGE SCALE GENOMIC DNA]</scope>
    <source>
        <strain evidence="2">IMI 349063</strain>
    </source>
</reference>
<evidence type="ECO:0000313" key="1">
    <source>
        <dbReference type="EMBL" id="OBR16277.1"/>
    </source>
</evidence>
<evidence type="ECO:0000313" key="2">
    <source>
        <dbReference type="Proteomes" id="UP000092177"/>
    </source>
</evidence>
<gene>
    <name evidence="1" type="ORF">CH63R_01457</name>
</gene>
<accession>A0A1B7YW59</accession>
<sequence>MNETAKPSVFIIDGNVVGTSTAYHLAQWVVTVLKGLQSTLEWRSPPPPPPPASLFASMYRESGWLMAGHSLARSQLDSTFETVTGASRKAVWVPNGWGDEKQGLD</sequence>
<comment type="caution">
    <text evidence="1">The sequence shown here is derived from an EMBL/GenBank/DDBJ whole genome shotgun (WGS) entry which is preliminary data.</text>
</comment>
<dbReference type="Proteomes" id="UP000092177">
    <property type="component" value="Chromosome 1"/>
</dbReference>
<dbReference type="RefSeq" id="XP_018164794.1">
    <property type="nucleotide sequence ID" value="XM_018296432.1"/>
</dbReference>
<organism evidence="1 2">
    <name type="scientific">Colletotrichum higginsianum (strain IMI 349063)</name>
    <name type="common">Crucifer anthracnose fungus</name>
    <dbReference type="NCBI Taxonomy" id="759273"/>
    <lineage>
        <taxon>Eukaryota</taxon>
        <taxon>Fungi</taxon>
        <taxon>Dikarya</taxon>
        <taxon>Ascomycota</taxon>
        <taxon>Pezizomycotina</taxon>
        <taxon>Sordariomycetes</taxon>
        <taxon>Hypocreomycetidae</taxon>
        <taxon>Glomerellales</taxon>
        <taxon>Glomerellaceae</taxon>
        <taxon>Colletotrichum</taxon>
        <taxon>Colletotrichum destructivum species complex</taxon>
    </lineage>
</organism>
<dbReference type="EMBL" id="LTAN01000001">
    <property type="protein sequence ID" value="OBR16277.1"/>
    <property type="molecule type" value="Genomic_DNA"/>
</dbReference>
<name>A0A1B7YW59_COLHI</name>
<proteinExistence type="predicted"/>
<dbReference type="GeneID" id="28860539"/>
<dbReference type="KEGG" id="chig:CH63R_01457"/>
<keyword evidence="2" id="KW-1185">Reference proteome</keyword>
<dbReference type="VEuPathDB" id="FungiDB:CH63R_01457"/>
<protein>
    <submittedName>
        <fullName evidence="1">Fructosyl amino acid</fullName>
    </submittedName>
</protein>